<keyword evidence="4" id="KW-1185">Reference proteome</keyword>
<proteinExistence type="predicted"/>
<evidence type="ECO:0000256" key="1">
    <source>
        <dbReference type="SAM" id="MobiDB-lite"/>
    </source>
</evidence>
<reference evidence="3 4" key="1">
    <citation type="submission" date="2019-06" db="EMBL/GenBank/DDBJ databases">
        <title>Sequencing the genomes of 1000 actinobacteria strains.</title>
        <authorList>
            <person name="Klenk H.-P."/>
        </authorList>
    </citation>
    <scope>NUCLEOTIDE SEQUENCE [LARGE SCALE GENOMIC DNA]</scope>
    <source>
        <strain evidence="3 4">DSM 18031</strain>
    </source>
</reference>
<organism evidence="3 4">
    <name type="scientific">Klugiella xanthotipulae</name>
    <dbReference type="NCBI Taxonomy" id="244735"/>
    <lineage>
        <taxon>Bacteria</taxon>
        <taxon>Bacillati</taxon>
        <taxon>Actinomycetota</taxon>
        <taxon>Actinomycetes</taxon>
        <taxon>Micrococcales</taxon>
        <taxon>Microbacteriaceae</taxon>
        <taxon>Klugiella</taxon>
    </lineage>
</organism>
<dbReference type="AlphaFoldDB" id="A0A543I4K5"/>
<gene>
    <name evidence="3" type="ORF">FB466_0285</name>
</gene>
<protein>
    <submittedName>
        <fullName evidence="3">Uncharacterized protein</fullName>
    </submittedName>
</protein>
<keyword evidence="2" id="KW-0472">Membrane</keyword>
<evidence type="ECO:0000256" key="2">
    <source>
        <dbReference type="SAM" id="Phobius"/>
    </source>
</evidence>
<keyword evidence="2" id="KW-0812">Transmembrane</keyword>
<evidence type="ECO:0000313" key="3">
    <source>
        <dbReference type="EMBL" id="TQM65481.1"/>
    </source>
</evidence>
<dbReference type="Proteomes" id="UP000318331">
    <property type="component" value="Unassembled WGS sequence"/>
</dbReference>
<feature type="region of interest" description="Disordered" evidence="1">
    <location>
        <begin position="77"/>
        <end position="98"/>
    </location>
</feature>
<accession>A0A543I4K5</accession>
<dbReference type="EMBL" id="VFPN01000001">
    <property type="protein sequence ID" value="TQM65481.1"/>
    <property type="molecule type" value="Genomic_DNA"/>
</dbReference>
<sequence length="98" mass="11180">MRSIPPALRASFTVDELMQFLQECWWAILLVGVLYLAFWAFKNGIFQSKKIHRNSHPGSRQPRLAGAERSRVYPRFEHRPPVSGLTREGSGASGWVEP</sequence>
<comment type="caution">
    <text evidence="3">The sequence shown here is derived from an EMBL/GenBank/DDBJ whole genome shotgun (WGS) entry which is preliminary data.</text>
</comment>
<feature type="transmembrane region" description="Helical" evidence="2">
    <location>
        <begin position="20"/>
        <end position="41"/>
    </location>
</feature>
<name>A0A543I4K5_9MICO</name>
<keyword evidence="2" id="KW-1133">Transmembrane helix</keyword>
<evidence type="ECO:0000313" key="4">
    <source>
        <dbReference type="Proteomes" id="UP000318331"/>
    </source>
</evidence>